<dbReference type="RefSeq" id="WP_188928600.1">
    <property type="nucleotide sequence ID" value="NZ_BMIA01000001.1"/>
</dbReference>
<dbReference type="InterPro" id="IPR052893">
    <property type="entry name" value="TCS_response_regulator"/>
</dbReference>
<evidence type="ECO:0000259" key="2">
    <source>
        <dbReference type="PROSITE" id="PS50110"/>
    </source>
</evidence>
<evidence type="ECO:0000256" key="1">
    <source>
        <dbReference type="PROSITE-ProRule" id="PRU00169"/>
    </source>
</evidence>
<dbReference type="SUPFAM" id="SSF52172">
    <property type="entry name" value="CheY-like"/>
    <property type="match status" value="1"/>
</dbReference>
<keyword evidence="4" id="KW-1185">Reference proteome</keyword>
<proteinExistence type="predicted"/>
<comment type="caution">
    <text evidence="3">The sequence shown here is derived from an EMBL/GenBank/DDBJ whole genome shotgun (WGS) entry which is preliminary data.</text>
</comment>
<gene>
    <name evidence="3" type="ORF">GCM10007423_06510</name>
</gene>
<feature type="modified residue" description="4-aspartylphosphate" evidence="1">
    <location>
        <position position="59"/>
    </location>
</feature>
<organism evidence="3 4">
    <name type="scientific">Dyadobacter endophyticus</name>
    <dbReference type="NCBI Taxonomy" id="1749036"/>
    <lineage>
        <taxon>Bacteria</taxon>
        <taxon>Pseudomonadati</taxon>
        <taxon>Bacteroidota</taxon>
        <taxon>Cytophagia</taxon>
        <taxon>Cytophagales</taxon>
        <taxon>Spirosomataceae</taxon>
        <taxon>Dyadobacter</taxon>
    </lineage>
</organism>
<dbReference type="Proteomes" id="UP000600214">
    <property type="component" value="Unassembled WGS sequence"/>
</dbReference>
<dbReference type="PANTHER" id="PTHR44520">
    <property type="entry name" value="RESPONSE REGULATOR RCP1-RELATED"/>
    <property type="match status" value="1"/>
</dbReference>
<dbReference type="PANTHER" id="PTHR44520:SF2">
    <property type="entry name" value="RESPONSE REGULATOR RCP1"/>
    <property type="match status" value="1"/>
</dbReference>
<protein>
    <submittedName>
        <fullName evidence="3">Two-component system response regulator</fullName>
    </submittedName>
</protein>
<name>A0ABQ1YF12_9BACT</name>
<sequence>MSIKGPIISIEDDADDQFLIKSVMEELDIPNELLFFNNGVEALLYLETTRDQPFLIICDINMPIMNGLELRERIDKNEYLRKKSIPFVFLSTADNPLIIEAAYDSTIQGFFKKENSFGDLKTRIRVIYDYWAYCLHPNHYL</sequence>
<dbReference type="Gene3D" id="3.40.50.2300">
    <property type="match status" value="1"/>
</dbReference>
<evidence type="ECO:0000313" key="3">
    <source>
        <dbReference type="EMBL" id="GGH23694.1"/>
    </source>
</evidence>
<feature type="domain" description="Response regulatory" evidence="2">
    <location>
        <begin position="6"/>
        <end position="128"/>
    </location>
</feature>
<dbReference type="InterPro" id="IPR001789">
    <property type="entry name" value="Sig_transdc_resp-reg_receiver"/>
</dbReference>
<dbReference type="EMBL" id="BMIA01000001">
    <property type="protein sequence ID" value="GGH23694.1"/>
    <property type="molecule type" value="Genomic_DNA"/>
</dbReference>
<dbReference type="InterPro" id="IPR011006">
    <property type="entry name" value="CheY-like_superfamily"/>
</dbReference>
<accession>A0ABQ1YF12</accession>
<evidence type="ECO:0000313" key="4">
    <source>
        <dbReference type="Proteomes" id="UP000600214"/>
    </source>
</evidence>
<reference evidence="4" key="1">
    <citation type="journal article" date="2019" name="Int. J. Syst. Evol. Microbiol.">
        <title>The Global Catalogue of Microorganisms (GCM) 10K type strain sequencing project: providing services to taxonomists for standard genome sequencing and annotation.</title>
        <authorList>
            <consortium name="The Broad Institute Genomics Platform"/>
            <consortium name="The Broad Institute Genome Sequencing Center for Infectious Disease"/>
            <person name="Wu L."/>
            <person name="Ma J."/>
        </authorList>
    </citation>
    <scope>NUCLEOTIDE SEQUENCE [LARGE SCALE GENOMIC DNA]</scope>
    <source>
        <strain evidence="4">CGMCC 1.15288</strain>
    </source>
</reference>
<dbReference type="PROSITE" id="PS50110">
    <property type="entry name" value="RESPONSE_REGULATORY"/>
    <property type="match status" value="1"/>
</dbReference>
<dbReference type="SMART" id="SM00448">
    <property type="entry name" value="REC"/>
    <property type="match status" value="1"/>
</dbReference>
<dbReference type="Pfam" id="PF00072">
    <property type="entry name" value="Response_reg"/>
    <property type="match status" value="1"/>
</dbReference>
<keyword evidence="1" id="KW-0597">Phosphoprotein</keyword>